<dbReference type="InterPro" id="IPR024934">
    <property type="entry name" value="Rubredoxin-like_dom"/>
</dbReference>
<dbReference type="SUPFAM" id="SSF57802">
    <property type="entry name" value="Rubredoxin-like"/>
    <property type="match status" value="1"/>
</dbReference>
<dbReference type="PANTHER" id="PTHR43865">
    <property type="entry name" value="RUBRERYTHRIN-RELATED"/>
    <property type="match status" value="1"/>
</dbReference>
<dbReference type="Gene3D" id="2.20.28.10">
    <property type="match status" value="1"/>
</dbReference>
<dbReference type="SUPFAM" id="SSF47240">
    <property type="entry name" value="Ferritin-like"/>
    <property type="match status" value="1"/>
</dbReference>
<dbReference type="EMBL" id="SNRY01010621">
    <property type="protein sequence ID" value="KAA6305534.1"/>
    <property type="molecule type" value="Genomic_DNA"/>
</dbReference>
<dbReference type="Gene3D" id="1.20.1260.10">
    <property type="match status" value="1"/>
</dbReference>
<dbReference type="Pfam" id="PF02915">
    <property type="entry name" value="Rubrerythrin"/>
    <property type="match status" value="1"/>
</dbReference>
<dbReference type="InterPro" id="IPR012347">
    <property type="entry name" value="Ferritin-like"/>
</dbReference>
<feature type="domain" description="Rubredoxin-like" evidence="5">
    <location>
        <begin position="87"/>
        <end position="121"/>
    </location>
</feature>
<dbReference type="PROSITE" id="PS50903">
    <property type="entry name" value="RUBREDOXIN_LIKE"/>
    <property type="match status" value="1"/>
</dbReference>
<dbReference type="Pfam" id="PF21349">
    <property type="entry name" value="RUBY_RBDX"/>
    <property type="match status" value="1"/>
</dbReference>
<gene>
    <name evidence="6" type="ORF">EZS27_042813</name>
</gene>
<evidence type="ECO:0000259" key="5">
    <source>
        <dbReference type="PROSITE" id="PS50903"/>
    </source>
</evidence>
<feature type="non-terminal residue" evidence="6">
    <location>
        <position position="1"/>
    </location>
</feature>
<dbReference type="InterPro" id="IPR052364">
    <property type="entry name" value="Rubrerythrin"/>
</dbReference>
<proteinExistence type="predicted"/>
<comment type="caution">
    <text evidence="6">The sequence shown here is derived from an EMBL/GenBank/DDBJ whole genome shotgun (WGS) entry which is preliminary data.</text>
</comment>
<name>A0A5J4PA98_9ZZZZ</name>
<keyword evidence="4" id="KW-0408">Iron</keyword>
<dbReference type="AlphaFoldDB" id="A0A5J4PA98"/>
<dbReference type="InterPro" id="IPR009078">
    <property type="entry name" value="Ferritin-like_SF"/>
</dbReference>
<keyword evidence="3" id="KW-0249">Electron transport</keyword>
<evidence type="ECO:0000256" key="1">
    <source>
        <dbReference type="ARBA" id="ARBA00022448"/>
    </source>
</evidence>
<sequence>TEITGSFPSGIISNTLENLKSAAAGEHEEWAVDYPHYADVAQQEGFPDIATLYRNVLIAERWHEERYRAFMKNIETNSVFTKSGDEKVQWQCRNCGYIHIGKDAPDSCPACLHPQAYFEVKKDY</sequence>
<dbReference type="GO" id="GO:0016491">
    <property type="term" value="F:oxidoreductase activity"/>
    <property type="evidence" value="ECO:0007669"/>
    <property type="project" value="InterPro"/>
</dbReference>
<reference evidence="6" key="1">
    <citation type="submission" date="2019-03" db="EMBL/GenBank/DDBJ databases">
        <title>Single cell metagenomics reveals metabolic interactions within the superorganism composed of flagellate Streblomastix strix and complex community of Bacteroidetes bacteria on its surface.</title>
        <authorList>
            <person name="Treitli S.C."/>
            <person name="Kolisko M."/>
            <person name="Husnik F."/>
            <person name="Keeling P."/>
            <person name="Hampl V."/>
        </authorList>
    </citation>
    <scope>NUCLEOTIDE SEQUENCE</scope>
    <source>
        <strain evidence="6">STM</strain>
    </source>
</reference>
<evidence type="ECO:0000256" key="2">
    <source>
        <dbReference type="ARBA" id="ARBA00022723"/>
    </source>
</evidence>
<protein>
    <submittedName>
        <fullName evidence="6">Rubrerythrin</fullName>
    </submittedName>
</protein>
<organism evidence="6">
    <name type="scientific">termite gut metagenome</name>
    <dbReference type="NCBI Taxonomy" id="433724"/>
    <lineage>
        <taxon>unclassified sequences</taxon>
        <taxon>metagenomes</taxon>
        <taxon>organismal metagenomes</taxon>
    </lineage>
</organism>
<dbReference type="InterPro" id="IPR048574">
    <property type="entry name" value="RUBY_RBDX"/>
</dbReference>
<evidence type="ECO:0000256" key="3">
    <source>
        <dbReference type="ARBA" id="ARBA00022982"/>
    </source>
</evidence>
<keyword evidence="1" id="KW-0813">Transport</keyword>
<dbReference type="CDD" id="cd00729">
    <property type="entry name" value="rubredoxin_SM"/>
    <property type="match status" value="1"/>
</dbReference>
<evidence type="ECO:0000313" key="6">
    <source>
        <dbReference type="EMBL" id="KAA6305534.1"/>
    </source>
</evidence>
<accession>A0A5J4PA98</accession>
<dbReference type="GO" id="GO:0005506">
    <property type="term" value="F:iron ion binding"/>
    <property type="evidence" value="ECO:0007669"/>
    <property type="project" value="InterPro"/>
</dbReference>
<keyword evidence="2" id="KW-0479">Metal-binding</keyword>
<dbReference type="PANTHER" id="PTHR43865:SF1">
    <property type="entry name" value="RUBRERYTHRIN-RELATED"/>
    <property type="match status" value="1"/>
</dbReference>
<evidence type="ECO:0000256" key="4">
    <source>
        <dbReference type="ARBA" id="ARBA00023004"/>
    </source>
</evidence>
<dbReference type="InterPro" id="IPR003251">
    <property type="entry name" value="Rr_diiron-bd_dom"/>
</dbReference>
<dbReference type="FunFam" id="2.20.28.10:FF:000018">
    <property type="entry name" value="Rubrerythrin"/>
    <property type="match status" value="1"/>
</dbReference>